<sequence>MTTEEDSEHEPEAGTPVRREDCRKGNTAVHYMPLDYLGRAQGVVACLNRGDYNYVHSEKIGDILRVQTDWVLDSRETMIVGTHPEYPTNWEHIPPGYGGNKKGHHRGHLLARQLGGDGTDLRNLVPLYAKVHTPRMSRHENELARRVQEDGETIFYQVTPHYEGNSQIPDYLELKWFGSIEGPGGVRIDNVP</sequence>
<keyword evidence="1" id="KW-0255">Endonuclease</keyword>
<accession>A0ACC6QRT8</accession>
<proteinExistence type="predicted"/>
<comment type="caution">
    <text evidence="1">The sequence shown here is derived from an EMBL/GenBank/DDBJ whole genome shotgun (WGS) entry which is preliminary data.</text>
</comment>
<keyword evidence="1" id="KW-0540">Nuclease</keyword>
<gene>
    <name evidence="1" type="ORF">WKI58_31510</name>
</gene>
<evidence type="ECO:0000313" key="1">
    <source>
        <dbReference type="EMBL" id="MEJ8660991.1"/>
    </source>
</evidence>
<dbReference type="Proteomes" id="UP001375539">
    <property type="component" value="Unassembled WGS sequence"/>
</dbReference>
<reference evidence="1" key="1">
    <citation type="submission" date="2024-03" db="EMBL/GenBank/DDBJ databases">
        <title>Novel Streptomyces species of biotechnological and ecological value are a feature of Machair soil.</title>
        <authorList>
            <person name="Prole J.R."/>
            <person name="Goodfellow M."/>
            <person name="Allenby N."/>
            <person name="Ward A.C."/>
        </authorList>
    </citation>
    <scope>NUCLEOTIDE SEQUENCE</scope>
    <source>
        <strain evidence="1">MS1.AVA.4</strain>
    </source>
</reference>
<organism evidence="1 2">
    <name type="scientific">Streptomyces pratisoli</name>
    <dbReference type="NCBI Taxonomy" id="3139917"/>
    <lineage>
        <taxon>Bacteria</taxon>
        <taxon>Bacillati</taxon>
        <taxon>Actinomycetota</taxon>
        <taxon>Actinomycetes</taxon>
        <taxon>Kitasatosporales</taxon>
        <taxon>Streptomycetaceae</taxon>
        <taxon>Streptomyces</taxon>
    </lineage>
</organism>
<dbReference type="EMBL" id="JBBKAI010000002">
    <property type="protein sequence ID" value="MEJ8660991.1"/>
    <property type="molecule type" value="Genomic_DNA"/>
</dbReference>
<keyword evidence="2" id="KW-1185">Reference proteome</keyword>
<protein>
    <submittedName>
        <fullName evidence="1">DNA/RNA non-specific endonuclease</fullName>
    </submittedName>
</protein>
<evidence type="ECO:0000313" key="2">
    <source>
        <dbReference type="Proteomes" id="UP001375539"/>
    </source>
</evidence>
<keyword evidence="1" id="KW-0378">Hydrolase</keyword>
<name>A0ACC6QRT8_9ACTN</name>